<evidence type="ECO:0000313" key="2">
    <source>
        <dbReference type="Proteomes" id="UP001302126"/>
    </source>
</evidence>
<organism evidence="1 2">
    <name type="scientific">Podospora australis</name>
    <dbReference type="NCBI Taxonomy" id="1536484"/>
    <lineage>
        <taxon>Eukaryota</taxon>
        <taxon>Fungi</taxon>
        <taxon>Dikarya</taxon>
        <taxon>Ascomycota</taxon>
        <taxon>Pezizomycotina</taxon>
        <taxon>Sordariomycetes</taxon>
        <taxon>Sordariomycetidae</taxon>
        <taxon>Sordariales</taxon>
        <taxon>Podosporaceae</taxon>
        <taxon>Podospora</taxon>
    </lineage>
</organism>
<accession>A0AAN6WUL8</accession>
<name>A0AAN6WUL8_9PEZI</name>
<protein>
    <submittedName>
        <fullName evidence="1">Uncharacterized protein</fullName>
    </submittedName>
</protein>
<reference evidence="1" key="1">
    <citation type="journal article" date="2023" name="Mol. Phylogenet. Evol.">
        <title>Genome-scale phylogeny and comparative genomics of the fungal order Sordariales.</title>
        <authorList>
            <person name="Hensen N."/>
            <person name="Bonometti L."/>
            <person name="Westerberg I."/>
            <person name="Brannstrom I.O."/>
            <person name="Guillou S."/>
            <person name="Cros-Aarteil S."/>
            <person name="Calhoun S."/>
            <person name="Haridas S."/>
            <person name="Kuo A."/>
            <person name="Mondo S."/>
            <person name="Pangilinan J."/>
            <person name="Riley R."/>
            <person name="LaButti K."/>
            <person name="Andreopoulos B."/>
            <person name="Lipzen A."/>
            <person name="Chen C."/>
            <person name="Yan M."/>
            <person name="Daum C."/>
            <person name="Ng V."/>
            <person name="Clum A."/>
            <person name="Steindorff A."/>
            <person name="Ohm R.A."/>
            <person name="Martin F."/>
            <person name="Silar P."/>
            <person name="Natvig D.O."/>
            <person name="Lalanne C."/>
            <person name="Gautier V."/>
            <person name="Ament-Velasquez S.L."/>
            <person name="Kruys A."/>
            <person name="Hutchinson M.I."/>
            <person name="Powell A.J."/>
            <person name="Barry K."/>
            <person name="Miller A.N."/>
            <person name="Grigoriev I.V."/>
            <person name="Debuchy R."/>
            <person name="Gladieux P."/>
            <person name="Hiltunen Thoren M."/>
            <person name="Johannesson H."/>
        </authorList>
    </citation>
    <scope>NUCLEOTIDE SEQUENCE</scope>
    <source>
        <strain evidence="1">PSN309</strain>
    </source>
</reference>
<proteinExistence type="predicted"/>
<dbReference type="Proteomes" id="UP001302126">
    <property type="component" value="Unassembled WGS sequence"/>
</dbReference>
<sequence>MPCRHHEPSSPSGSRRATLLIAASSRKTQCLDLAAAVRPRWKQTKRFSCKQRCFVGCQRSLHVYIPDCHIALVKLGKHGFSRAYALPPPLWSVLTTLKLQGWGSSNVAPWHRAMMDMALRDIIWPILHPSGLDSMQLRGCTPQLLDSSRGVSCPASHTPSHDTQLPLFTPPTFPSSHTVRIQTHSTIRLAGRRYVYQALPIPLKGPGLRTSSPSIFKTLHLHSSSRL</sequence>
<dbReference type="EMBL" id="MU864385">
    <property type="protein sequence ID" value="KAK4188688.1"/>
    <property type="molecule type" value="Genomic_DNA"/>
</dbReference>
<comment type="caution">
    <text evidence="1">The sequence shown here is derived from an EMBL/GenBank/DDBJ whole genome shotgun (WGS) entry which is preliminary data.</text>
</comment>
<gene>
    <name evidence="1" type="ORF">QBC35DRAFT_187479</name>
</gene>
<reference evidence="1" key="2">
    <citation type="submission" date="2023-05" db="EMBL/GenBank/DDBJ databases">
        <authorList>
            <consortium name="Lawrence Berkeley National Laboratory"/>
            <person name="Steindorff A."/>
            <person name="Hensen N."/>
            <person name="Bonometti L."/>
            <person name="Westerberg I."/>
            <person name="Brannstrom I.O."/>
            <person name="Guillou S."/>
            <person name="Cros-Aarteil S."/>
            <person name="Calhoun S."/>
            <person name="Haridas S."/>
            <person name="Kuo A."/>
            <person name="Mondo S."/>
            <person name="Pangilinan J."/>
            <person name="Riley R."/>
            <person name="Labutti K."/>
            <person name="Andreopoulos B."/>
            <person name="Lipzen A."/>
            <person name="Chen C."/>
            <person name="Yanf M."/>
            <person name="Daum C."/>
            <person name="Ng V."/>
            <person name="Clum A."/>
            <person name="Ohm R."/>
            <person name="Martin F."/>
            <person name="Silar P."/>
            <person name="Natvig D."/>
            <person name="Lalanne C."/>
            <person name="Gautier V."/>
            <person name="Ament-Velasquez S.L."/>
            <person name="Kruys A."/>
            <person name="Hutchinson M.I."/>
            <person name="Powell A.J."/>
            <person name="Barry K."/>
            <person name="Miller A.N."/>
            <person name="Grigoriev I.V."/>
            <person name="Debuchy R."/>
            <person name="Gladieux P."/>
            <person name="Thoren M.H."/>
            <person name="Johannesson H."/>
        </authorList>
    </citation>
    <scope>NUCLEOTIDE SEQUENCE</scope>
    <source>
        <strain evidence="1">PSN309</strain>
    </source>
</reference>
<keyword evidence="2" id="KW-1185">Reference proteome</keyword>
<dbReference type="AlphaFoldDB" id="A0AAN6WUL8"/>
<evidence type="ECO:0000313" key="1">
    <source>
        <dbReference type="EMBL" id="KAK4188688.1"/>
    </source>
</evidence>